<gene>
    <name evidence="4" type="ORF">Ciccas_000585</name>
</gene>
<dbReference type="InterPro" id="IPR038050">
    <property type="entry name" value="Neuro_actylchol_rec"/>
</dbReference>
<sequence length="175" mass="20525">FILNITFYDNYENIMLTKDRVHDGGEWTIERTFAKFSQVDYMCCPNEVYPDITYYIWFRRRSDMFTYLLIAPCFLLSSLTLVIFWLPPDTPAKMVLGMNVFVAFFLLLLLLKDLSPSSASSFPILALYYCFNMGTITLSSFLSCIIVNIHYRGDNHTRLPHKVKIVRNMDLSYNF</sequence>
<dbReference type="CDD" id="cd19051">
    <property type="entry name" value="LGIC_TM_cation"/>
    <property type="match status" value="1"/>
</dbReference>
<evidence type="ECO:0000256" key="2">
    <source>
        <dbReference type="SAM" id="Phobius"/>
    </source>
</evidence>
<dbReference type="InterPro" id="IPR036734">
    <property type="entry name" value="Neur_chan_lig-bd_sf"/>
</dbReference>
<keyword evidence="2" id="KW-1133">Transmembrane helix</keyword>
<protein>
    <recommendedName>
        <fullName evidence="3">Neurotransmitter-gated ion-channel transmembrane domain-containing protein</fullName>
    </recommendedName>
</protein>
<keyword evidence="2" id="KW-0472">Membrane</keyword>
<dbReference type="EMBL" id="JBJKFK010000033">
    <property type="protein sequence ID" value="KAL3320748.1"/>
    <property type="molecule type" value="Genomic_DNA"/>
</dbReference>
<evidence type="ECO:0000256" key="1">
    <source>
        <dbReference type="ARBA" id="ARBA00004141"/>
    </source>
</evidence>
<evidence type="ECO:0000259" key="3">
    <source>
        <dbReference type="Pfam" id="PF02932"/>
    </source>
</evidence>
<dbReference type="Gene3D" id="1.20.58.390">
    <property type="entry name" value="Neurotransmitter-gated ion-channel transmembrane domain"/>
    <property type="match status" value="1"/>
</dbReference>
<keyword evidence="5" id="KW-1185">Reference proteome</keyword>
<feature type="transmembrane region" description="Helical" evidence="2">
    <location>
        <begin position="65"/>
        <end position="86"/>
    </location>
</feature>
<dbReference type="GO" id="GO:0016020">
    <property type="term" value="C:membrane"/>
    <property type="evidence" value="ECO:0007669"/>
    <property type="project" value="UniProtKB-SubCell"/>
</dbReference>
<dbReference type="Proteomes" id="UP001626550">
    <property type="component" value="Unassembled WGS sequence"/>
</dbReference>
<dbReference type="Gene3D" id="2.70.170.10">
    <property type="entry name" value="Neurotransmitter-gated ion-channel ligand-binding domain"/>
    <property type="match status" value="1"/>
</dbReference>
<keyword evidence="2" id="KW-0812">Transmembrane</keyword>
<feature type="non-terminal residue" evidence="4">
    <location>
        <position position="1"/>
    </location>
</feature>
<dbReference type="Pfam" id="PF02932">
    <property type="entry name" value="Neur_chan_memb"/>
    <property type="match status" value="1"/>
</dbReference>
<proteinExistence type="predicted"/>
<evidence type="ECO:0000313" key="4">
    <source>
        <dbReference type="EMBL" id="KAL3320748.1"/>
    </source>
</evidence>
<name>A0ABD2QMK6_9PLAT</name>
<dbReference type="PANTHER" id="PTHR18945">
    <property type="entry name" value="NEUROTRANSMITTER GATED ION CHANNEL"/>
    <property type="match status" value="1"/>
</dbReference>
<organism evidence="4 5">
    <name type="scientific">Cichlidogyrus casuarinus</name>
    <dbReference type="NCBI Taxonomy" id="1844966"/>
    <lineage>
        <taxon>Eukaryota</taxon>
        <taxon>Metazoa</taxon>
        <taxon>Spiralia</taxon>
        <taxon>Lophotrochozoa</taxon>
        <taxon>Platyhelminthes</taxon>
        <taxon>Monogenea</taxon>
        <taxon>Monopisthocotylea</taxon>
        <taxon>Dactylogyridea</taxon>
        <taxon>Ancyrocephalidae</taxon>
        <taxon>Cichlidogyrus</taxon>
    </lineage>
</organism>
<dbReference type="InterPro" id="IPR006201">
    <property type="entry name" value="Neur_channel"/>
</dbReference>
<feature type="transmembrane region" description="Helical" evidence="2">
    <location>
        <begin position="123"/>
        <end position="151"/>
    </location>
</feature>
<comment type="subcellular location">
    <subcellularLocation>
        <location evidence="1">Membrane</location>
        <topology evidence="1">Multi-pass membrane protein</topology>
    </subcellularLocation>
</comment>
<dbReference type="AlphaFoldDB" id="A0ABD2QMK6"/>
<accession>A0ABD2QMK6</accession>
<reference evidence="4 5" key="1">
    <citation type="submission" date="2024-11" db="EMBL/GenBank/DDBJ databases">
        <title>Adaptive evolution of stress response genes in parasites aligns with host niche diversity.</title>
        <authorList>
            <person name="Hahn C."/>
            <person name="Resl P."/>
        </authorList>
    </citation>
    <scope>NUCLEOTIDE SEQUENCE [LARGE SCALE GENOMIC DNA]</scope>
    <source>
        <strain evidence="4">EGGRZ-B1_66</strain>
        <tissue evidence="4">Body</tissue>
    </source>
</reference>
<feature type="domain" description="Neurotransmitter-gated ion-channel transmembrane" evidence="3">
    <location>
        <begin position="69"/>
        <end position="165"/>
    </location>
</feature>
<evidence type="ECO:0000313" key="5">
    <source>
        <dbReference type="Proteomes" id="UP001626550"/>
    </source>
</evidence>
<feature type="transmembrane region" description="Helical" evidence="2">
    <location>
        <begin position="92"/>
        <end position="111"/>
    </location>
</feature>
<dbReference type="SUPFAM" id="SSF90112">
    <property type="entry name" value="Neurotransmitter-gated ion-channel transmembrane pore"/>
    <property type="match status" value="1"/>
</dbReference>
<comment type="caution">
    <text evidence="4">The sequence shown here is derived from an EMBL/GenBank/DDBJ whole genome shotgun (WGS) entry which is preliminary data.</text>
</comment>
<dbReference type="InterPro" id="IPR006029">
    <property type="entry name" value="Neurotrans-gated_channel_TM"/>
</dbReference>
<dbReference type="InterPro" id="IPR036719">
    <property type="entry name" value="Neuro-gated_channel_TM_sf"/>
</dbReference>